<protein>
    <recommendedName>
        <fullName evidence="4">SGNH/GDSL hydrolase family protein</fullName>
    </recommendedName>
</protein>
<reference evidence="2 3" key="1">
    <citation type="submission" date="2019-02" db="EMBL/GenBank/DDBJ databases">
        <title>Pedobacter sp. nov., a novel speices isolated from soil of pinguins habitat in Antarcitica.</title>
        <authorList>
            <person name="He R.-H."/>
        </authorList>
    </citation>
    <scope>NUCLEOTIDE SEQUENCE [LARGE SCALE GENOMIC DNA]</scope>
    <source>
        <strain evidence="2 3">E01020</strain>
    </source>
</reference>
<evidence type="ECO:0000313" key="2">
    <source>
        <dbReference type="EMBL" id="TDG35894.1"/>
    </source>
</evidence>
<name>A0A4R5MJT7_9SPHI</name>
<keyword evidence="3" id="KW-1185">Reference proteome</keyword>
<evidence type="ECO:0008006" key="4">
    <source>
        <dbReference type="Google" id="ProtNLM"/>
    </source>
</evidence>
<keyword evidence="1" id="KW-0812">Transmembrane</keyword>
<gene>
    <name evidence="2" type="ORF">EZJ43_11100</name>
</gene>
<evidence type="ECO:0000313" key="3">
    <source>
        <dbReference type="Proteomes" id="UP000295668"/>
    </source>
</evidence>
<dbReference type="RefSeq" id="WP_133262785.1">
    <property type="nucleotide sequence ID" value="NZ_SJCY01000007.1"/>
</dbReference>
<feature type="transmembrane region" description="Helical" evidence="1">
    <location>
        <begin position="12"/>
        <end position="29"/>
    </location>
</feature>
<evidence type="ECO:0000256" key="1">
    <source>
        <dbReference type="SAM" id="Phobius"/>
    </source>
</evidence>
<comment type="caution">
    <text evidence="2">The sequence shown here is derived from an EMBL/GenBank/DDBJ whole genome shotgun (WGS) entry which is preliminary data.</text>
</comment>
<dbReference type="AlphaFoldDB" id="A0A4R5MJT7"/>
<dbReference type="OrthoDB" id="975958at2"/>
<sequence length="303" mass="35533">MRKIETPLKIWVYIIFIFIGIQSIVSFFGKKIGSQSLILPNNEIYESINDLKQPDSTIESKKIAVIGSSLVSYGIGVRGQNTVSLSTKTNHLIKLTKIWKIGNPYVEFVKKDKLLKILKEIHPDLICIQSELVAVDIFKKDEFNYLLSNLTDYSYHNKLRIYSILNYLNIYKKKYNKFNLKSDVFSKSYDTINYTPAIRTAKKISDIEFAFNDLKELRNAGIKVVILDLPRPKKVEDEIYTKEFSTELKGILNLYKRKFDMDYWPYTGQPLYYKDFKDGGHMNEKGRRIYTNWLKEKIIKEIK</sequence>
<dbReference type="EMBL" id="SJCY01000007">
    <property type="protein sequence ID" value="TDG35894.1"/>
    <property type="molecule type" value="Genomic_DNA"/>
</dbReference>
<organism evidence="2 3">
    <name type="scientific">Pedobacter changchengzhani</name>
    <dbReference type="NCBI Taxonomy" id="2529274"/>
    <lineage>
        <taxon>Bacteria</taxon>
        <taxon>Pseudomonadati</taxon>
        <taxon>Bacteroidota</taxon>
        <taxon>Sphingobacteriia</taxon>
        <taxon>Sphingobacteriales</taxon>
        <taxon>Sphingobacteriaceae</taxon>
        <taxon>Pedobacter</taxon>
    </lineage>
</organism>
<keyword evidence="1" id="KW-1133">Transmembrane helix</keyword>
<proteinExistence type="predicted"/>
<accession>A0A4R5MJT7</accession>
<dbReference type="Proteomes" id="UP000295668">
    <property type="component" value="Unassembled WGS sequence"/>
</dbReference>
<keyword evidence="1" id="KW-0472">Membrane</keyword>